<feature type="domain" description="Sulfatase-modifying factor enzyme-like" evidence="1">
    <location>
        <begin position="25"/>
        <end position="243"/>
    </location>
</feature>
<organism evidence="2 3">
    <name type="scientific">Haliscomenobacter hydrossis (strain ATCC 27775 / DSM 1100 / LMG 10767 / O)</name>
    <dbReference type="NCBI Taxonomy" id="760192"/>
    <lineage>
        <taxon>Bacteria</taxon>
        <taxon>Pseudomonadati</taxon>
        <taxon>Bacteroidota</taxon>
        <taxon>Saprospiria</taxon>
        <taxon>Saprospirales</taxon>
        <taxon>Haliscomenobacteraceae</taxon>
        <taxon>Haliscomenobacter</taxon>
    </lineage>
</organism>
<evidence type="ECO:0000313" key="2">
    <source>
        <dbReference type="EMBL" id="AEE52751.1"/>
    </source>
</evidence>
<dbReference type="InterPro" id="IPR016187">
    <property type="entry name" value="CTDL_fold"/>
</dbReference>
<keyword evidence="3" id="KW-1185">Reference proteome</keyword>
<dbReference type="STRING" id="760192.Halhy_4923"/>
<dbReference type="InterPro" id="IPR042095">
    <property type="entry name" value="SUMF_sf"/>
</dbReference>
<evidence type="ECO:0000259" key="1">
    <source>
        <dbReference type="Pfam" id="PF03781"/>
    </source>
</evidence>
<dbReference type="Proteomes" id="UP000008461">
    <property type="component" value="Chromosome"/>
</dbReference>
<reference key="2">
    <citation type="submission" date="2011-04" db="EMBL/GenBank/DDBJ databases">
        <title>Complete sequence of chromosome of Haliscomenobacter hydrossis DSM 1100.</title>
        <authorList>
            <consortium name="US DOE Joint Genome Institute (JGI-PGF)"/>
            <person name="Lucas S."/>
            <person name="Han J."/>
            <person name="Lapidus A."/>
            <person name="Bruce D."/>
            <person name="Goodwin L."/>
            <person name="Pitluck S."/>
            <person name="Peters L."/>
            <person name="Kyrpides N."/>
            <person name="Mavromatis K."/>
            <person name="Ivanova N."/>
            <person name="Ovchinnikova G."/>
            <person name="Pagani I."/>
            <person name="Daligault H."/>
            <person name="Detter J.C."/>
            <person name="Han C."/>
            <person name="Land M."/>
            <person name="Hauser L."/>
            <person name="Markowitz V."/>
            <person name="Cheng J.-F."/>
            <person name="Hugenholtz P."/>
            <person name="Woyke T."/>
            <person name="Wu D."/>
            <person name="Verbarg S."/>
            <person name="Frueling A."/>
            <person name="Brambilla E."/>
            <person name="Klenk H.-P."/>
            <person name="Eisen J.A."/>
        </authorList>
    </citation>
    <scope>NUCLEOTIDE SEQUENCE</scope>
    <source>
        <strain>DSM 1100</strain>
    </source>
</reference>
<dbReference type="InterPro" id="IPR051043">
    <property type="entry name" value="Sulfatase_Mod_Factor_Kinase"/>
</dbReference>
<dbReference type="eggNOG" id="COG1262">
    <property type="taxonomic scope" value="Bacteria"/>
</dbReference>
<reference evidence="2 3" key="1">
    <citation type="journal article" date="2011" name="Stand. Genomic Sci.">
        <title>Complete genome sequence of Haliscomenobacter hydrossis type strain (O).</title>
        <authorList>
            <consortium name="US DOE Joint Genome Institute (JGI-PGF)"/>
            <person name="Daligault H."/>
            <person name="Lapidus A."/>
            <person name="Zeytun A."/>
            <person name="Nolan M."/>
            <person name="Lucas S."/>
            <person name="Del Rio T.G."/>
            <person name="Tice H."/>
            <person name="Cheng J.F."/>
            <person name="Tapia R."/>
            <person name="Han C."/>
            <person name="Goodwin L."/>
            <person name="Pitluck S."/>
            <person name="Liolios K."/>
            <person name="Pagani I."/>
            <person name="Ivanova N."/>
            <person name="Huntemann M."/>
            <person name="Mavromatis K."/>
            <person name="Mikhailova N."/>
            <person name="Pati A."/>
            <person name="Chen A."/>
            <person name="Palaniappan K."/>
            <person name="Land M."/>
            <person name="Hauser L."/>
            <person name="Brambilla E.M."/>
            <person name="Rohde M."/>
            <person name="Verbarg S."/>
            <person name="Goker M."/>
            <person name="Bristow J."/>
            <person name="Eisen J.A."/>
            <person name="Markowitz V."/>
            <person name="Hugenholtz P."/>
            <person name="Kyrpides N.C."/>
            <person name="Klenk H.P."/>
            <person name="Woyke T."/>
        </authorList>
    </citation>
    <scope>NUCLEOTIDE SEQUENCE [LARGE SCALE GENOMIC DNA]</scope>
    <source>
        <strain evidence="3">ATCC 27775 / DSM 1100 / LMG 10767 / O</strain>
    </source>
</reference>
<dbReference type="PANTHER" id="PTHR23150:SF35">
    <property type="entry name" value="BLL6746 PROTEIN"/>
    <property type="match status" value="1"/>
</dbReference>
<gene>
    <name evidence="2" type="ordered locus">Halhy_4923</name>
</gene>
<dbReference type="HOGENOM" id="CLU_012431_2_1_10"/>
<dbReference type="KEGG" id="hhy:Halhy_4923"/>
<dbReference type="AlphaFoldDB" id="F4L042"/>
<dbReference type="EMBL" id="CP002691">
    <property type="protein sequence ID" value="AEE52751.1"/>
    <property type="molecule type" value="Genomic_DNA"/>
</dbReference>
<evidence type="ECO:0000313" key="3">
    <source>
        <dbReference type="Proteomes" id="UP000008461"/>
    </source>
</evidence>
<dbReference type="Pfam" id="PF03781">
    <property type="entry name" value="FGE-sulfatase"/>
    <property type="match status" value="1"/>
</dbReference>
<dbReference type="OrthoDB" id="9768004at2"/>
<name>F4L042_HALH1</name>
<protein>
    <submittedName>
        <fullName evidence="2">Sulphatase-modifying factor protein</fullName>
    </submittedName>
</protein>
<dbReference type="RefSeq" id="WP_013767287.1">
    <property type="nucleotide sequence ID" value="NC_015510.1"/>
</dbReference>
<dbReference type="Gene3D" id="3.90.1580.10">
    <property type="entry name" value="paralog of FGE (formylglycine-generating enzyme)"/>
    <property type="match status" value="1"/>
</dbReference>
<dbReference type="PANTHER" id="PTHR23150">
    <property type="entry name" value="SULFATASE MODIFYING FACTOR 1, 2"/>
    <property type="match status" value="1"/>
</dbReference>
<sequence length="248" mass="27564">MTQSAPAIHTETISSPTGAVISFRMLPVEGGTFMMGGTDEDALTIEKPVHKVSLSNFWMGEFLVTQALWQAMLGDNPSYFPGLDRPVEQVSWNDITNRFLPALNEKTGKNYRLSSEAEWEYAARGGIHHSPYLYAGSTRLRDVAWYRENSHDETKQVGLKQPNALGLFDLSGNVYEWCADHKHDNYEGAPNDGSAWIEMGDEGRSRVLRGGSWSISHPRSCRVSYRSNGDPGDAGTFVGFRLVLSSLQ</sequence>
<proteinExistence type="predicted"/>
<dbReference type="SUPFAM" id="SSF56436">
    <property type="entry name" value="C-type lectin-like"/>
    <property type="match status" value="1"/>
</dbReference>
<dbReference type="InterPro" id="IPR005532">
    <property type="entry name" value="SUMF_dom"/>
</dbReference>
<accession>F4L042</accession>